<dbReference type="GO" id="GO:0016705">
    <property type="term" value="F:oxidoreductase activity, acting on paired donors, with incorporation or reduction of molecular oxygen"/>
    <property type="evidence" value="ECO:0007669"/>
    <property type="project" value="InterPro"/>
</dbReference>
<dbReference type="CDD" id="cd11056">
    <property type="entry name" value="CYP6-like"/>
    <property type="match status" value="1"/>
</dbReference>
<evidence type="ECO:0000313" key="16">
    <source>
        <dbReference type="Proteomes" id="UP000504631"/>
    </source>
</evidence>
<dbReference type="GeneID" id="117233511"/>
<organism evidence="16 17">
    <name type="scientific">Bombus vosnesenskii</name>
    <dbReference type="NCBI Taxonomy" id="207650"/>
    <lineage>
        <taxon>Eukaryota</taxon>
        <taxon>Metazoa</taxon>
        <taxon>Ecdysozoa</taxon>
        <taxon>Arthropoda</taxon>
        <taxon>Hexapoda</taxon>
        <taxon>Insecta</taxon>
        <taxon>Pterygota</taxon>
        <taxon>Neoptera</taxon>
        <taxon>Endopterygota</taxon>
        <taxon>Hymenoptera</taxon>
        <taxon>Apocrita</taxon>
        <taxon>Aculeata</taxon>
        <taxon>Apoidea</taxon>
        <taxon>Anthophila</taxon>
        <taxon>Apidae</taxon>
        <taxon>Bombus</taxon>
        <taxon>Pyrobombus</taxon>
    </lineage>
</organism>
<evidence type="ECO:0000256" key="2">
    <source>
        <dbReference type="ARBA" id="ARBA00004174"/>
    </source>
</evidence>
<keyword evidence="11 14" id="KW-0503">Monooxygenase</keyword>
<evidence type="ECO:0000256" key="10">
    <source>
        <dbReference type="ARBA" id="ARBA00023004"/>
    </source>
</evidence>
<evidence type="ECO:0000256" key="5">
    <source>
        <dbReference type="ARBA" id="ARBA00022617"/>
    </source>
</evidence>
<reference evidence="17" key="1">
    <citation type="submission" date="2025-08" db="UniProtKB">
        <authorList>
            <consortium name="RefSeq"/>
        </authorList>
    </citation>
    <scope>IDENTIFICATION</scope>
    <source>
        <tissue evidence="17">Muscle</tissue>
    </source>
</reference>
<dbReference type="PRINTS" id="PR00463">
    <property type="entry name" value="EP450I"/>
</dbReference>
<evidence type="ECO:0000256" key="11">
    <source>
        <dbReference type="ARBA" id="ARBA00023033"/>
    </source>
</evidence>
<proteinExistence type="inferred from homology"/>
<evidence type="ECO:0000256" key="7">
    <source>
        <dbReference type="ARBA" id="ARBA00022824"/>
    </source>
</evidence>
<dbReference type="FunFam" id="1.10.630.10:FF:000042">
    <property type="entry name" value="Cytochrome P450"/>
    <property type="match status" value="1"/>
</dbReference>
<protein>
    <submittedName>
        <fullName evidence="17">Probable cytochrome P450 6a14</fullName>
    </submittedName>
</protein>
<evidence type="ECO:0000313" key="17">
    <source>
        <dbReference type="RefSeq" id="XP_033349759.1"/>
    </source>
</evidence>
<keyword evidence="12 15" id="KW-0472">Membrane</keyword>
<dbReference type="GO" id="GO:0004497">
    <property type="term" value="F:monooxygenase activity"/>
    <property type="evidence" value="ECO:0007669"/>
    <property type="project" value="UniProtKB-KW"/>
</dbReference>
<sequence>MDYFQLVCAIGVVLLAIYYYYTSTFDYWKIRGIPGPQPTVFIGNFKDILLRRVSLADKLREFYDEYKKEPMFGIFEGTTPVLVIKDLELIKDVLIKDFPLFVNRGFRLFPKAEPLGEHLFALEEERWRPMRAKLSPVFTSGKLREMFPLVIECSKNLEEYLDSVVETGKPVECRDLAGKFTTDVIGSCAFGINMNALSDENSEFREVGKKIFTQTTRMQIRDICRQFLPNIYEIFGHLLQIPGVDQFLIDVVRDTIKYRRENKIVRPDFINTLMELRDHPEKLENIELTDSLLTSQAFVFFAAGFETSSTTISHALYELALNQHIQDRLRKEIREVYDKHQGVLTYDAVKEMKYLDKFFKEVLRMYPLIPFIMREVSENYTFKGTKVSIEKGTKVWVPAYGIQRDADVYPEPEKFDPERFNDDAVAARHPMAYLPFGDGPRNCIGSRFAQYQSRVGIIAVIRNHKVDVCEKTRIPYETDPLSFMLTLKGGVHLKITKVEN</sequence>
<name>A0A6J3KCL6_9HYME</name>
<evidence type="ECO:0000256" key="12">
    <source>
        <dbReference type="ARBA" id="ARBA00023136"/>
    </source>
</evidence>
<evidence type="ECO:0000256" key="14">
    <source>
        <dbReference type="RuleBase" id="RU000461"/>
    </source>
</evidence>
<gene>
    <name evidence="17" type="primary">LOC117233511</name>
</gene>
<dbReference type="PROSITE" id="PS00086">
    <property type="entry name" value="CYTOCHROME_P450"/>
    <property type="match status" value="1"/>
</dbReference>
<dbReference type="PANTHER" id="PTHR24292:SF54">
    <property type="entry name" value="CYP9F3-RELATED"/>
    <property type="match status" value="1"/>
</dbReference>
<evidence type="ECO:0000256" key="1">
    <source>
        <dbReference type="ARBA" id="ARBA00001971"/>
    </source>
</evidence>
<dbReference type="InterPro" id="IPR050476">
    <property type="entry name" value="Insect_CytP450_Detox"/>
</dbReference>
<dbReference type="InterPro" id="IPR001128">
    <property type="entry name" value="Cyt_P450"/>
</dbReference>
<accession>A0A6J3KCL6</accession>
<dbReference type="Proteomes" id="UP000504631">
    <property type="component" value="Unplaced"/>
</dbReference>
<keyword evidence="15" id="KW-1133">Transmembrane helix</keyword>
<evidence type="ECO:0000256" key="3">
    <source>
        <dbReference type="ARBA" id="ARBA00004406"/>
    </source>
</evidence>
<keyword evidence="10 13" id="KW-0408">Iron</keyword>
<dbReference type="GO" id="GO:0005506">
    <property type="term" value="F:iron ion binding"/>
    <property type="evidence" value="ECO:0007669"/>
    <property type="project" value="InterPro"/>
</dbReference>
<dbReference type="AlphaFoldDB" id="A0A6J3KCL6"/>
<evidence type="ECO:0000256" key="6">
    <source>
        <dbReference type="ARBA" id="ARBA00022723"/>
    </source>
</evidence>
<evidence type="ECO:0000256" key="4">
    <source>
        <dbReference type="ARBA" id="ARBA00010617"/>
    </source>
</evidence>
<comment type="cofactor">
    <cofactor evidence="1 13">
        <name>heme</name>
        <dbReference type="ChEBI" id="CHEBI:30413"/>
    </cofactor>
</comment>
<evidence type="ECO:0000256" key="9">
    <source>
        <dbReference type="ARBA" id="ARBA00023002"/>
    </source>
</evidence>
<dbReference type="InterPro" id="IPR002401">
    <property type="entry name" value="Cyt_P450_E_grp-I"/>
</dbReference>
<dbReference type="PRINTS" id="PR00385">
    <property type="entry name" value="P450"/>
</dbReference>
<dbReference type="SUPFAM" id="SSF48264">
    <property type="entry name" value="Cytochrome P450"/>
    <property type="match status" value="1"/>
</dbReference>
<keyword evidence="7" id="KW-0256">Endoplasmic reticulum</keyword>
<feature type="binding site" description="axial binding residue" evidence="13">
    <location>
        <position position="443"/>
    </location>
    <ligand>
        <name>heme</name>
        <dbReference type="ChEBI" id="CHEBI:30413"/>
    </ligand>
    <ligandPart>
        <name>Fe</name>
        <dbReference type="ChEBI" id="CHEBI:18248"/>
    </ligandPart>
</feature>
<dbReference type="KEGG" id="bvk:117233511"/>
<comment type="subcellular location">
    <subcellularLocation>
        <location evidence="3">Endoplasmic reticulum membrane</location>
        <topology evidence="3">Peripheral membrane protein</topology>
    </subcellularLocation>
    <subcellularLocation>
        <location evidence="2">Microsome membrane</location>
        <topology evidence="2">Peripheral membrane protein</topology>
    </subcellularLocation>
</comment>
<feature type="transmembrane region" description="Helical" evidence="15">
    <location>
        <begin position="6"/>
        <end position="21"/>
    </location>
</feature>
<dbReference type="InterPro" id="IPR036396">
    <property type="entry name" value="Cyt_P450_sf"/>
</dbReference>
<keyword evidence="8" id="KW-0492">Microsome</keyword>
<keyword evidence="9 14" id="KW-0560">Oxidoreductase</keyword>
<keyword evidence="16" id="KW-1185">Reference proteome</keyword>
<keyword evidence="15" id="KW-0812">Transmembrane</keyword>
<evidence type="ECO:0000256" key="15">
    <source>
        <dbReference type="SAM" id="Phobius"/>
    </source>
</evidence>
<comment type="similarity">
    <text evidence="4 14">Belongs to the cytochrome P450 family.</text>
</comment>
<keyword evidence="6 13" id="KW-0479">Metal-binding</keyword>
<dbReference type="InterPro" id="IPR017972">
    <property type="entry name" value="Cyt_P450_CS"/>
</dbReference>
<dbReference type="GO" id="GO:0005789">
    <property type="term" value="C:endoplasmic reticulum membrane"/>
    <property type="evidence" value="ECO:0007669"/>
    <property type="project" value="UniProtKB-SubCell"/>
</dbReference>
<evidence type="ECO:0000256" key="8">
    <source>
        <dbReference type="ARBA" id="ARBA00022848"/>
    </source>
</evidence>
<dbReference type="Gene3D" id="1.10.630.10">
    <property type="entry name" value="Cytochrome P450"/>
    <property type="match status" value="1"/>
</dbReference>
<evidence type="ECO:0000256" key="13">
    <source>
        <dbReference type="PIRSR" id="PIRSR602401-1"/>
    </source>
</evidence>
<dbReference type="GO" id="GO:0020037">
    <property type="term" value="F:heme binding"/>
    <property type="evidence" value="ECO:0007669"/>
    <property type="project" value="InterPro"/>
</dbReference>
<keyword evidence="5 13" id="KW-0349">Heme</keyword>
<dbReference type="PANTHER" id="PTHR24292">
    <property type="entry name" value="CYTOCHROME P450"/>
    <property type="match status" value="1"/>
</dbReference>
<dbReference type="RefSeq" id="XP_033349759.1">
    <property type="nucleotide sequence ID" value="XM_033493868.1"/>
</dbReference>
<dbReference type="Pfam" id="PF00067">
    <property type="entry name" value="p450"/>
    <property type="match status" value="1"/>
</dbReference>